<dbReference type="PANTHER" id="PTHR43031:SF1">
    <property type="entry name" value="PYRIDINE NUCLEOTIDE-DISULPHIDE OXIDOREDUCTASE"/>
    <property type="match status" value="1"/>
</dbReference>
<dbReference type="CDD" id="cd00158">
    <property type="entry name" value="RHOD"/>
    <property type="match status" value="1"/>
</dbReference>
<evidence type="ECO:0000259" key="1">
    <source>
        <dbReference type="PROSITE" id="PS50206"/>
    </source>
</evidence>
<dbReference type="Pfam" id="PF00581">
    <property type="entry name" value="Rhodanese"/>
    <property type="match status" value="1"/>
</dbReference>
<dbReference type="STRING" id="1317122.ATO12_22130"/>
<dbReference type="InterPro" id="IPR001763">
    <property type="entry name" value="Rhodanese-like_dom"/>
</dbReference>
<dbReference type="RefSeq" id="WP_034244224.1">
    <property type="nucleotide sequence ID" value="NZ_AQRA01000007.1"/>
</dbReference>
<name>A0A023BS62_9FLAO</name>
<evidence type="ECO:0000313" key="3">
    <source>
        <dbReference type="Proteomes" id="UP000023541"/>
    </source>
</evidence>
<dbReference type="SUPFAM" id="SSF52821">
    <property type="entry name" value="Rhodanese/Cell cycle control phosphatase"/>
    <property type="match status" value="1"/>
</dbReference>
<feature type="domain" description="Rhodanese" evidence="1">
    <location>
        <begin position="16"/>
        <end position="104"/>
    </location>
</feature>
<dbReference type="EMBL" id="AQRA01000007">
    <property type="protein sequence ID" value="EZH72832.1"/>
    <property type="molecule type" value="Genomic_DNA"/>
</dbReference>
<dbReference type="PANTHER" id="PTHR43031">
    <property type="entry name" value="FAD-DEPENDENT OXIDOREDUCTASE"/>
    <property type="match status" value="1"/>
</dbReference>
<keyword evidence="3" id="KW-1185">Reference proteome</keyword>
<dbReference type="eggNOG" id="COG0607">
    <property type="taxonomic scope" value="Bacteria"/>
</dbReference>
<dbReference type="AlphaFoldDB" id="A0A023BS62"/>
<gene>
    <name evidence="2" type="ORF">ATO12_22130</name>
</gene>
<dbReference type="OrthoDB" id="9808735at2"/>
<proteinExistence type="predicted"/>
<organism evidence="2 3">
    <name type="scientific">Aquimarina atlantica</name>
    <dbReference type="NCBI Taxonomy" id="1317122"/>
    <lineage>
        <taxon>Bacteria</taxon>
        <taxon>Pseudomonadati</taxon>
        <taxon>Bacteroidota</taxon>
        <taxon>Flavobacteriia</taxon>
        <taxon>Flavobacteriales</taxon>
        <taxon>Flavobacteriaceae</taxon>
        <taxon>Aquimarina</taxon>
    </lineage>
</organism>
<protein>
    <submittedName>
        <fullName evidence="2">Rhodanese</fullName>
    </submittedName>
</protein>
<accession>A0A023BS62</accession>
<comment type="caution">
    <text evidence="2">The sequence shown here is derived from an EMBL/GenBank/DDBJ whole genome shotgun (WGS) entry which is preliminary data.</text>
</comment>
<dbReference type="SMART" id="SM00450">
    <property type="entry name" value="RHOD"/>
    <property type="match status" value="1"/>
</dbReference>
<dbReference type="InterPro" id="IPR036873">
    <property type="entry name" value="Rhodanese-like_dom_sf"/>
</dbReference>
<evidence type="ECO:0000313" key="2">
    <source>
        <dbReference type="EMBL" id="EZH72832.1"/>
    </source>
</evidence>
<sequence length="105" mass="12069">MAEDITQEEWQEQIANDNNAVILDVRTEEEVEDGYIPNMLNVDIRQGQGFLDEIGKLDKTKNYYVYCRSGARSAQACMLMNQMGFETTYNLVGGFMNWEGEIVEE</sequence>
<dbReference type="PROSITE" id="PS50206">
    <property type="entry name" value="RHODANESE_3"/>
    <property type="match status" value="1"/>
</dbReference>
<dbReference type="Proteomes" id="UP000023541">
    <property type="component" value="Unassembled WGS sequence"/>
</dbReference>
<dbReference type="InterPro" id="IPR050229">
    <property type="entry name" value="GlpE_sulfurtransferase"/>
</dbReference>
<dbReference type="Gene3D" id="3.40.250.10">
    <property type="entry name" value="Rhodanese-like domain"/>
    <property type="match status" value="1"/>
</dbReference>
<reference evidence="2 3" key="1">
    <citation type="submission" date="2014-04" db="EMBL/GenBank/DDBJ databases">
        <title>Aquimarina sp. 22II-S11-z7 Genome Sequencing.</title>
        <authorList>
            <person name="Lai Q."/>
        </authorList>
    </citation>
    <scope>NUCLEOTIDE SEQUENCE [LARGE SCALE GENOMIC DNA]</scope>
    <source>
        <strain evidence="2 3">22II-S11-z7</strain>
    </source>
</reference>